<protein>
    <recommendedName>
        <fullName evidence="8">CHCH domain-containing protein</fullName>
    </recommendedName>
</protein>
<dbReference type="InterPro" id="IPR051383">
    <property type="entry name" value="COX19"/>
</dbReference>
<dbReference type="GO" id="GO:0033617">
    <property type="term" value="P:mitochondrial respiratory chain complex IV assembly"/>
    <property type="evidence" value="ECO:0007669"/>
    <property type="project" value="TreeGrafter"/>
</dbReference>
<dbReference type="PROSITE" id="PS51808">
    <property type="entry name" value="CHCH"/>
    <property type="match status" value="1"/>
</dbReference>
<dbReference type="AlphaFoldDB" id="A0AB34ID85"/>
<evidence type="ECO:0000256" key="4">
    <source>
        <dbReference type="ARBA" id="ARBA00038223"/>
    </source>
</evidence>
<evidence type="ECO:0000256" key="3">
    <source>
        <dbReference type="ARBA" id="ARBA00023157"/>
    </source>
</evidence>
<dbReference type="GO" id="GO:0005758">
    <property type="term" value="C:mitochondrial intermembrane space"/>
    <property type="evidence" value="ECO:0007669"/>
    <property type="project" value="TreeGrafter"/>
</dbReference>
<accession>A0AB34ID85</accession>
<evidence type="ECO:0000313" key="7">
    <source>
        <dbReference type="Proteomes" id="UP001515480"/>
    </source>
</evidence>
<comment type="caution">
    <text evidence="6">The sequence shown here is derived from an EMBL/GenBank/DDBJ whole genome shotgun (WGS) entry which is preliminary data.</text>
</comment>
<dbReference type="EMBL" id="JBGBPQ010000030">
    <property type="protein sequence ID" value="KAL1495854.1"/>
    <property type="molecule type" value="Genomic_DNA"/>
</dbReference>
<feature type="compositionally biased region" description="Basic and acidic residues" evidence="5">
    <location>
        <begin position="96"/>
        <end position="105"/>
    </location>
</feature>
<comment type="similarity">
    <text evidence="4">Belongs to the COX19 family.</text>
</comment>
<evidence type="ECO:0000256" key="1">
    <source>
        <dbReference type="ARBA" id="ARBA00004496"/>
    </source>
</evidence>
<keyword evidence="2" id="KW-0963">Cytoplasm</keyword>
<dbReference type="PANTHER" id="PTHR21107:SF2">
    <property type="entry name" value="CYTOCHROME C OXIDASE ASSEMBLY PROTEIN COX19"/>
    <property type="match status" value="1"/>
</dbReference>
<comment type="subcellular location">
    <subcellularLocation>
        <location evidence="1">Cytoplasm</location>
    </subcellularLocation>
</comment>
<keyword evidence="7" id="KW-1185">Reference proteome</keyword>
<evidence type="ECO:0000256" key="5">
    <source>
        <dbReference type="SAM" id="MobiDB-lite"/>
    </source>
</evidence>
<reference evidence="6 7" key="1">
    <citation type="journal article" date="2024" name="Science">
        <title>Giant polyketide synthase enzymes in the biosynthesis of giant marine polyether toxins.</title>
        <authorList>
            <person name="Fallon T.R."/>
            <person name="Shende V.V."/>
            <person name="Wierzbicki I.H."/>
            <person name="Pendleton A.L."/>
            <person name="Watervoot N.F."/>
            <person name="Auber R.P."/>
            <person name="Gonzalez D.J."/>
            <person name="Wisecaver J.H."/>
            <person name="Moore B.S."/>
        </authorList>
    </citation>
    <scope>NUCLEOTIDE SEQUENCE [LARGE SCALE GENOMIC DNA]</scope>
    <source>
        <strain evidence="6 7">12B1</strain>
    </source>
</reference>
<evidence type="ECO:0008006" key="8">
    <source>
        <dbReference type="Google" id="ProtNLM"/>
    </source>
</evidence>
<proteinExistence type="inferred from homology"/>
<dbReference type="Proteomes" id="UP001515480">
    <property type="component" value="Unassembled WGS sequence"/>
</dbReference>
<dbReference type="PANTHER" id="PTHR21107">
    <property type="entry name" value="CYTOCHROME C OXIDASE ASSEMBLY PROTEIN COX19"/>
    <property type="match status" value="1"/>
</dbReference>
<name>A0AB34ID85_PRYPA</name>
<keyword evidence="3" id="KW-1015">Disulfide bond</keyword>
<gene>
    <name evidence="6" type="ORF">AB1Y20_014498</name>
</gene>
<sequence>MASFASVPARGLPAKPPDKGSFPLDHFRECSEAKEAYMACLKEHMMQAQTGACRELSAAYLQCRMDAKLMAKQEMDKLGYYPSAEGSTSTPPVPDFDGRSREKRGFVAGTRSDL</sequence>
<feature type="region of interest" description="Disordered" evidence="5">
    <location>
        <begin position="1"/>
        <end position="24"/>
    </location>
</feature>
<evidence type="ECO:0000313" key="6">
    <source>
        <dbReference type="EMBL" id="KAL1495854.1"/>
    </source>
</evidence>
<organism evidence="6 7">
    <name type="scientific">Prymnesium parvum</name>
    <name type="common">Toxic golden alga</name>
    <dbReference type="NCBI Taxonomy" id="97485"/>
    <lineage>
        <taxon>Eukaryota</taxon>
        <taxon>Haptista</taxon>
        <taxon>Haptophyta</taxon>
        <taxon>Prymnesiophyceae</taxon>
        <taxon>Prymnesiales</taxon>
        <taxon>Prymnesiaceae</taxon>
        <taxon>Prymnesium</taxon>
    </lineage>
</organism>
<evidence type="ECO:0000256" key="2">
    <source>
        <dbReference type="ARBA" id="ARBA00022490"/>
    </source>
</evidence>
<feature type="region of interest" description="Disordered" evidence="5">
    <location>
        <begin position="80"/>
        <end position="114"/>
    </location>
</feature>